<gene>
    <name evidence="2" type="ORF">PGQ11_005849</name>
</gene>
<sequence>MDLQELQQYCESGGEDPINHLRAVTLKVYHDSRLTRNTRLIDLAIAGARRIVQADEGDAARWLVNEGAMFGTRFDMTGKESDLHQAVALFQQAVDSIAGDDYDDEDRTGVYNNLSTILQRRYERFGSFEDLEAAIDNMQQALRYLPEESPDSSAVLYSNLSNQLGLRYERTGEMGDLDEAIRVGRKVMELAPIDDPSRGTLIHGLGTRLRTRFRRTGNPNDLTEAVQIARKALEITPKGHQSYPGLQESMANILSFQYGRTENTQNTQDLDEAIRLAGLSIRDTPETHPSYPRRLYNFGKHLHLRYQSTDDPKDLDDAIMQWRLSYFATPYDHPDRASRMYSYGMGLFLRCFLRGEQRDFDEAMMRLADVWGTSTATPFDRVKGGAMCIELLAIEGKHDLAINMGREILDLIPSVNTKLLDRDDQQYVVSTFAGVAANVCSFLLELGQDEDALLCLEQGRTVILNQSMDSRSDVAGLMEAQPEIATRYRSLRDQLNQHMSGHGDISARETERRHRLHLISEFNDCISQIRAIPSHERFLLNHTVTEMKLLAHGGAIVIVNVTRFRSDAVIVLSTGIKAVRLEELTVGDAKEWLSKKWPGKRSERAAKNKEYRDYLEWLWRTCVKPVMEELLALQAPKAEGAFRVWWIGSGLASSMPFHAAEKNDPSGNETAYHYAVSSYTPSIKALAHAKKQNEELEKSKGKLLVVTMPTTPAGKRRYGDLANVDGEKRVVLELSKGHISTDCLDKPSVDQVAARLDDCCIAHFACHGSSDLGDPSKSGLILQRQEEVTVQTENGRQPDIQIVQDRLTVGRISEMKLPRARLAYLSACSTAQNQVENLSDEVIHVVSGFQLAGFSHVIGCLWPSIDRVCLEVAGRFYSFLFSQPLGQWEESHVALAIREAVMEVRAENFNLPLYWAQYVHYGV</sequence>
<dbReference type="InterPro" id="IPR011990">
    <property type="entry name" value="TPR-like_helical_dom_sf"/>
</dbReference>
<dbReference type="Pfam" id="PF12770">
    <property type="entry name" value="CHAT"/>
    <property type="match status" value="1"/>
</dbReference>
<dbReference type="SUPFAM" id="SSF81901">
    <property type="entry name" value="HCP-like"/>
    <property type="match status" value="1"/>
</dbReference>
<feature type="domain" description="CHAT" evidence="1">
    <location>
        <begin position="613"/>
        <end position="922"/>
    </location>
</feature>
<reference evidence="2 3" key="1">
    <citation type="journal article" date="2024" name="IMA Fungus">
        <title>Apiospora arundinis, a panoply of carbohydrate-active enzymes and secondary metabolites.</title>
        <authorList>
            <person name="Sorensen T."/>
            <person name="Petersen C."/>
            <person name="Muurmann A.T."/>
            <person name="Christiansen J.V."/>
            <person name="Brundto M.L."/>
            <person name="Overgaard C.K."/>
            <person name="Boysen A.T."/>
            <person name="Wollenberg R.D."/>
            <person name="Larsen T.O."/>
            <person name="Sorensen J.L."/>
            <person name="Nielsen K.L."/>
            <person name="Sondergaard T.E."/>
        </authorList>
    </citation>
    <scope>NUCLEOTIDE SEQUENCE [LARGE SCALE GENOMIC DNA]</scope>
    <source>
        <strain evidence="2 3">AAU 773</strain>
    </source>
</reference>
<dbReference type="Gene3D" id="1.25.40.10">
    <property type="entry name" value="Tetratricopeptide repeat domain"/>
    <property type="match status" value="2"/>
</dbReference>
<dbReference type="InterPro" id="IPR024983">
    <property type="entry name" value="CHAT_dom"/>
</dbReference>
<comment type="caution">
    <text evidence="2">The sequence shown here is derived from an EMBL/GenBank/DDBJ whole genome shotgun (WGS) entry which is preliminary data.</text>
</comment>
<keyword evidence="3" id="KW-1185">Reference proteome</keyword>
<evidence type="ECO:0000313" key="3">
    <source>
        <dbReference type="Proteomes" id="UP001390339"/>
    </source>
</evidence>
<name>A0ABR2IRR6_9PEZI</name>
<dbReference type="Proteomes" id="UP001390339">
    <property type="component" value="Unassembled WGS sequence"/>
</dbReference>
<dbReference type="EMBL" id="JAPCWZ010000004">
    <property type="protein sequence ID" value="KAK8867271.1"/>
    <property type="molecule type" value="Genomic_DNA"/>
</dbReference>
<accession>A0ABR2IRR6</accession>
<evidence type="ECO:0000259" key="1">
    <source>
        <dbReference type="Pfam" id="PF12770"/>
    </source>
</evidence>
<protein>
    <submittedName>
        <fullName evidence="2">TPR-like protein</fullName>
    </submittedName>
</protein>
<organism evidence="2 3">
    <name type="scientific">Apiospora arundinis</name>
    <dbReference type="NCBI Taxonomy" id="335852"/>
    <lineage>
        <taxon>Eukaryota</taxon>
        <taxon>Fungi</taxon>
        <taxon>Dikarya</taxon>
        <taxon>Ascomycota</taxon>
        <taxon>Pezizomycotina</taxon>
        <taxon>Sordariomycetes</taxon>
        <taxon>Xylariomycetidae</taxon>
        <taxon>Amphisphaeriales</taxon>
        <taxon>Apiosporaceae</taxon>
        <taxon>Apiospora</taxon>
    </lineage>
</organism>
<proteinExistence type="predicted"/>
<evidence type="ECO:0000313" key="2">
    <source>
        <dbReference type="EMBL" id="KAK8867271.1"/>
    </source>
</evidence>